<evidence type="ECO:0000256" key="4">
    <source>
        <dbReference type="ARBA" id="ARBA00022801"/>
    </source>
</evidence>
<dbReference type="Gene3D" id="3.40.50.1450">
    <property type="entry name" value="HybD-like"/>
    <property type="match status" value="1"/>
</dbReference>
<dbReference type="InterPro" id="IPR000671">
    <property type="entry name" value="Peptidase_A31"/>
</dbReference>
<dbReference type="Proteomes" id="UP000820669">
    <property type="component" value="Unassembled WGS sequence"/>
</dbReference>
<dbReference type="SUPFAM" id="SSF53163">
    <property type="entry name" value="HybD-like"/>
    <property type="match status" value="1"/>
</dbReference>
<dbReference type="PANTHER" id="PTHR30302">
    <property type="entry name" value="HYDROGENASE 1 MATURATION PROTEASE"/>
    <property type="match status" value="1"/>
</dbReference>
<comment type="caution">
    <text evidence="6">The sequence shown here is derived from an EMBL/GenBank/DDBJ whole genome shotgun (WGS) entry which is preliminary data.</text>
</comment>
<keyword evidence="7" id="KW-1185">Reference proteome</keyword>
<keyword evidence="2 6" id="KW-0645">Protease</keyword>
<keyword evidence="4" id="KW-0378">Hydrolase</keyword>
<evidence type="ECO:0000313" key="6">
    <source>
        <dbReference type="EMBL" id="NMH97609.1"/>
    </source>
</evidence>
<evidence type="ECO:0000256" key="2">
    <source>
        <dbReference type="ARBA" id="ARBA00022670"/>
    </source>
</evidence>
<protein>
    <submittedName>
        <fullName evidence="6">Hydrogenase maturation protease</fullName>
    </submittedName>
</protein>
<evidence type="ECO:0000256" key="3">
    <source>
        <dbReference type="ARBA" id="ARBA00022750"/>
    </source>
</evidence>
<accession>A0ABX1SBI2</accession>
<dbReference type="InterPro" id="IPR023430">
    <property type="entry name" value="Pept_HybD-like_dom_sf"/>
</dbReference>
<feature type="region of interest" description="Disordered" evidence="5">
    <location>
        <begin position="150"/>
        <end position="171"/>
    </location>
</feature>
<evidence type="ECO:0000313" key="7">
    <source>
        <dbReference type="Proteomes" id="UP000820669"/>
    </source>
</evidence>
<dbReference type="GO" id="GO:0006508">
    <property type="term" value="P:proteolysis"/>
    <property type="evidence" value="ECO:0007669"/>
    <property type="project" value="UniProtKB-KW"/>
</dbReference>
<dbReference type="EMBL" id="JAAXLA010000013">
    <property type="protein sequence ID" value="NMH97609.1"/>
    <property type="molecule type" value="Genomic_DNA"/>
</dbReference>
<evidence type="ECO:0000256" key="1">
    <source>
        <dbReference type="ARBA" id="ARBA00006814"/>
    </source>
</evidence>
<reference evidence="6 7" key="1">
    <citation type="submission" date="2020-04" db="EMBL/GenBank/DDBJ databases">
        <authorList>
            <person name="Klaysubun C."/>
            <person name="Duangmal K."/>
            <person name="Lipun K."/>
        </authorList>
    </citation>
    <scope>NUCLEOTIDE SEQUENCE [LARGE SCALE GENOMIC DNA]</scope>
    <source>
        <strain evidence="6 7">K10HN5</strain>
    </source>
</reference>
<proteinExistence type="inferred from homology"/>
<dbReference type="RefSeq" id="WP_169381050.1">
    <property type="nucleotide sequence ID" value="NZ_JAAXLA010000013.1"/>
</dbReference>
<dbReference type="CDD" id="cd00518">
    <property type="entry name" value="H2MP"/>
    <property type="match status" value="1"/>
</dbReference>
<dbReference type="PANTHER" id="PTHR30302:SF1">
    <property type="entry name" value="HYDROGENASE 2 MATURATION PROTEASE"/>
    <property type="match status" value="1"/>
</dbReference>
<dbReference type="GO" id="GO:0008233">
    <property type="term" value="F:peptidase activity"/>
    <property type="evidence" value="ECO:0007669"/>
    <property type="project" value="UniProtKB-KW"/>
</dbReference>
<keyword evidence="3" id="KW-0064">Aspartyl protease</keyword>
<dbReference type="NCBIfam" id="TIGR00072">
    <property type="entry name" value="hydrog_prot"/>
    <property type="match status" value="1"/>
</dbReference>
<dbReference type="Pfam" id="PF01750">
    <property type="entry name" value="HycI"/>
    <property type="match status" value="1"/>
</dbReference>
<evidence type="ECO:0000256" key="5">
    <source>
        <dbReference type="SAM" id="MobiDB-lite"/>
    </source>
</evidence>
<comment type="similarity">
    <text evidence="1">Belongs to the peptidase A31 family.</text>
</comment>
<organism evidence="6 7">
    <name type="scientific">Pseudonocardia acidicola</name>
    <dbReference type="NCBI Taxonomy" id="2724939"/>
    <lineage>
        <taxon>Bacteria</taxon>
        <taxon>Bacillati</taxon>
        <taxon>Actinomycetota</taxon>
        <taxon>Actinomycetes</taxon>
        <taxon>Pseudonocardiales</taxon>
        <taxon>Pseudonocardiaceae</taxon>
        <taxon>Pseudonocardia</taxon>
    </lineage>
</organism>
<sequence length="171" mass="17714">MRPAVALIGIGNPYRRDDGIGPAVVTAIGNRHLPGLTVTVTDADPSRLIDAWSGADLAVIIDAVRCDPSIPGRIHRTAVSAPGPGPAAASTHGLGVPDIVRLAEALDRAPRRLVVLAVEASDLGFGPGLSPVVAEAVPLLVRNVLGELQAAHHPHPRTPRASQHCPSALRR</sequence>
<name>A0ABX1SBI2_9PSEU</name>
<gene>
    <name evidence="6" type="ORF">HF526_09830</name>
</gene>